<protein>
    <submittedName>
        <fullName evidence="4">Kinetochore-associated protein KNL-2 homolog isoform X1</fullName>
    </submittedName>
</protein>
<evidence type="ECO:0000259" key="2">
    <source>
        <dbReference type="Pfam" id="PF09133"/>
    </source>
</evidence>
<dbReference type="PANTHER" id="PTHR35311">
    <property type="entry name" value="KINETOCHORE-ASSOCIATED PROTEIN KNL-2 HOMOLOG"/>
    <property type="match status" value="1"/>
</dbReference>
<feature type="domain" description="SANTA" evidence="2">
    <location>
        <begin position="20"/>
        <end position="112"/>
    </location>
</feature>
<gene>
    <name evidence="4" type="primary">LOC101500947</name>
</gene>
<proteinExistence type="predicted"/>
<feature type="compositionally biased region" description="Polar residues" evidence="1">
    <location>
        <begin position="747"/>
        <end position="760"/>
    </location>
</feature>
<dbReference type="Pfam" id="PF09133">
    <property type="entry name" value="SANTA"/>
    <property type="match status" value="1"/>
</dbReference>
<name>A0A1S3E2W6_CICAR</name>
<evidence type="ECO:0000313" key="4">
    <source>
        <dbReference type="RefSeq" id="XP_012569714.1"/>
    </source>
</evidence>
<feature type="compositionally biased region" description="Low complexity" evidence="1">
    <location>
        <begin position="638"/>
        <end position="647"/>
    </location>
</feature>
<keyword evidence="3" id="KW-1185">Reference proteome</keyword>
<feature type="region of interest" description="Disordered" evidence="1">
    <location>
        <begin position="618"/>
        <end position="678"/>
    </location>
</feature>
<reference evidence="3" key="1">
    <citation type="journal article" date="2013" name="Nat. Biotechnol.">
        <title>Draft genome sequence of chickpea (Cicer arietinum) provides a resource for trait improvement.</title>
        <authorList>
            <person name="Varshney R.K."/>
            <person name="Song C."/>
            <person name="Saxena R.K."/>
            <person name="Azam S."/>
            <person name="Yu S."/>
            <person name="Sharpe A.G."/>
            <person name="Cannon S."/>
            <person name="Baek J."/>
            <person name="Rosen B.D."/>
            <person name="Tar'an B."/>
            <person name="Millan T."/>
            <person name="Zhang X."/>
            <person name="Ramsay L.D."/>
            <person name="Iwata A."/>
            <person name="Wang Y."/>
            <person name="Nelson W."/>
            <person name="Farmer A.D."/>
            <person name="Gaur P.M."/>
            <person name="Soderlund C."/>
            <person name="Penmetsa R.V."/>
            <person name="Xu C."/>
            <person name="Bharti A.K."/>
            <person name="He W."/>
            <person name="Winter P."/>
            <person name="Zhao S."/>
            <person name="Hane J.K."/>
            <person name="Carrasquilla-Garcia N."/>
            <person name="Condie J.A."/>
            <person name="Upadhyaya H.D."/>
            <person name="Luo M.C."/>
            <person name="Thudi M."/>
            <person name="Gowda C.L."/>
            <person name="Singh N.P."/>
            <person name="Lichtenzveig J."/>
            <person name="Gali K.K."/>
            <person name="Rubio J."/>
            <person name="Nadarajan N."/>
            <person name="Dolezel J."/>
            <person name="Bansal K.C."/>
            <person name="Xu X."/>
            <person name="Edwards D."/>
            <person name="Zhang G."/>
            <person name="Kahl G."/>
            <person name="Gil J."/>
            <person name="Singh K.B."/>
            <person name="Datta S.K."/>
            <person name="Jackson S.A."/>
            <person name="Wang J."/>
            <person name="Cook D.R."/>
        </authorList>
    </citation>
    <scope>NUCLEOTIDE SEQUENCE [LARGE SCALE GENOMIC DNA]</scope>
    <source>
        <strain evidence="3">cv. CDC Frontier</strain>
    </source>
</reference>
<dbReference type="Proteomes" id="UP000087171">
    <property type="component" value="Chromosome Ca4"/>
</dbReference>
<accession>A0A1S3E2W6</accession>
<dbReference type="InterPro" id="IPR053090">
    <property type="entry name" value="Centromere_KNL-2_homolog"/>
</dbReference>
<dbReference type="AlphaFoldDB" id="A0A1S3E2W6"/>
<reference evidence="4" key="2">
    <citation type="submission" date="2025-08" db="UniProtKB">
        <authorList>
            <consortium name="RefSeq"/>
        </authorList>
    </citation>
    <scope>IDENTIFICATION</scope>
    <source>
        <tissue evidence="4">Etiolated seedlings</tissue>
    </source>
</reference>
<dbReference type="KEGG" id="cam:101500947"/>
<sequence length="843" mass="92175">MADSTPTAPTCAYSCFQRTVTLYDWWLVKSLNDFQGNRLAVAGVSSRKGEAVRVFISAPIVKRYDVFSLETADGIYVIIRGFINEQRALDNGIPPQVFNGFLFGFPPNWESYALDCFREESEAGTDLVDAVLDNACPSCQEILADGEEKSVPTSLVLPEEASGNCEKPFPGDECIVSKEMSEVDVANGSGRNRRSTMLHNIKACQQKQHVFGSPLKHPDKEQSSTSDAIENRDLNIAVPDNVPATCPEISSDGVEKSFPISLISQENTTRVCKESFLEDGQDMSIKLSDVNVVHGSGRNGRSARLHNDKVCQKKKHPASGGPPKNPDKEQSSTSKAMENCDSDTAVLNNLSAILPEISSNDLEKSFPISLVTSEKITGDCKESFLDKKHDMSINMSDVVHGSGRNTRSSRLHNVKVSQKKKQPASGGLPKHPDKEQRSTSKVMENRDSDTAVPNNVSANLPGISSDGVEKSFPTSLVTPKKAKGDCKESFLEDKHNMSIKMSELNVVHGSGRNRRSARLHNVEVSQKKKQPASGGPPKHLDKEKSSTSKVMENCDLDIGVLNSVSVNLLEISSYGVEKSFSSIPTSLVTPEKTTGDCMESFLEDEHNMSIKMSEVNAVRSSGGNRRSARLRNVKVCPKKQPTTGGPPKHSDKDQISVSAAMEKSDGGLESPSTPLQSQSKGAVNILSEQVNNKFASRISKTLSAKTEGCYKKKRVTVETEAVRPKRKMMRPASSMKSPQEKDASHLNKGSKQRLSSVTPESLSLKKSRSGRLLLPPLEFWHNQKPIYNVDREITEIQAGSSLISPFRGFSPSLGRHDALLRCDQLGFLNFILRGFVGLICSGF</sequence>
<feature type="region of interest" description="Disordered" evidence="1">
    <location>
        <begin position="396"/>
        <end position="483"/>
    </location>
</feature>
<feature type="region of interest" description="Disordered" evidence="1">
    <location>
        <begin position="293"/>
        <end position="337"/>
    </location>
</feature>
<feature type="region of interest" description="Disordered" evidence="1">
    <location>
        <begin position="504"/>
        <end position="548"/>
    </location>
</feature>
<feature type="region of interest" description="Disordered" evidence="1">
    <location>
        <begin position="718"/>
        <end position="762"/>
    </location>
</feature>
<evidence type="ECO:0000256" key="1">
    <source>
        <dbReference type="SAM" id="MobiDB-lite"/>
    </source>
</evidence>
<organism evidence="3 4">
    <name type="scientific">Cicer arietinum</name>
    <name type="common">Chickpea</name>
    <name type="synonym">Garbanzo</name>
    <dbReference type="NCBI Taxonomy" id="3827"/>
    <lineage>
        <taxon>Eukaryota</taxon>
        <taxon>Viridiplantae</taxon>
        <taxon>Streptophyta</taxon>
        <taxon>Embryophyta</taxon>
        <taxon>Tracheophyta</taxon>
        <taxon>Spermatophyta</taxon>
        <taxon>Magnoliopsida</taxon>
        <taxon>eudicotyledons</taxon>
        <taxon>Gunneridae</taxon>
        <taxon>Pentapetalae</taxon>
        <taxon>rosids</taxon>
        <taxon>fabids</taxon>
        <taxon>Fabales</taxon>
        <taxon>Fabaceae</taxon>
        <taxon>Papilionoideae</taxon>
        <taxon>50 kb inversion clade</taxon>
        <taxon>NPAAA clade</taxon>
        <taxon>Hologalegina</taxon>
        <taxon>IRL clade</taxon>
        <taxon>Cicereae</taxon>
        <taxon>Cicer</taxon>
    </lineage>
</organism>
<dbReference type="OrthoDB" id="118550at2759"/>
<dbReference type="RefSeq" id="XP_012569714.1">
    <property type="nucleotide sequence ID" value="XM_012714260.2"/>
</dbReference>
<dbReference type="InterPro" id="IPR015216">
    <property type="entry name" value="SANTA"/>
</dbReference>
<dbReference type="GeneID" id="101500947"/>
<dbReference type="STRING" id="3827.A0A1S3E2W6"/>
<evidence type="ECO:0000313" key="3">
    <source>
        <dbReference type="Proteomes" id="UP000087171"/>
    </source>
</evidence>
<feature type="compositionally biased region" description="Basic residues" evidence="1">
    <location>
        <begin position="407"/>
        <end position="422"/>
    </location>
</feature>
<dbReference type="PANTHER" id="PTHR35311:SF9">
    <property type="entry name" value="KINETOCHORE-ASSOCIATED PROTEIN KNL-2 HOMOLOG"/>
    <property type="match status" value="1"/>
</dbReference>
<feature type="compositionally biased region" description="Basic and acidic residues" evidence="1">
    <location>
        <begin position="430"/>
        <end position="449"/>
    </location>
</feature>